<keyword evidence="3" id="KW-0862">Zinc</keyword>
<name>A0AAD8EDZ3_DIPPU</name>
<protein>
    <recommendedName>
        <fullName evidence="5">MYND-type domain-containing protein</fullName>
    </recommendedName>
</protein>
<evidence type="ECO:0000259" key="5">
    <source>
        <dbReference type="PROSITE" id="PS50865"/>
    </source>
</evidence>
<proteinExistence type="predicted"/>
<evidence type="ECO:0000256" key="1">
    <source>
        <dbReference type="ARBA" id="ARBA00022723"/>
    </source>
</evidence>
<keyword evidence="2 4" id="KW-0863">Zinc-finger</keyword>
<dbReference type="GO" id="GO:0005737">
    <property type="term" value="C:cytoplasm"/>
    <property type="evidence" value="ECO:0007669"/>
    <property type="project" value="InterPro"/>
</dbReference>
<evidence type="ECO:0000256" key="4">
    <source>
        <dbReference type="PROSITE-ProRule" id="PRU00134"/>
    </source>
</evidence>
<dbReference type="InterPro" id="IPR002893">
    <property type="entry name" value="Znf_MYND"/>
</dbReference>
<gene>
    <name evidence="6" type="ORF">L9F63_020136</name>
</gene>
<dbReference type="EMBL" id="JASPKZ010007183">
    <property type="protein sequence ID" value="KAJ9586227.1"/>
    <property type="molecule type" value="Genomic_DNA"/>
</dbReference>
<dbReference type="Pfam" id="PF04194">
    <property type="entry name" value="PDCD2_C"/>
    <property type="match status" value="1"/>
</dbReference>
<reference evidence="6" key="2">
    <citation type="submission" date="2023-05" db="EMBL/GenBank/DDBJ databases">
        <authorList>
            <person name="Fouks B."/>
        </authorList>
    </citation>
    <scope>NUCLEOTIDE SEQUENCE</scope>
    <source>
        <strain evidence="6">Stay&amp;Tobe</strain>
        <tissue evidence="6">Testes</tissue>
    </source>
</reference>
<dbReference type="Proteomes" id="UP001233999">
    <property type="component" value="Unassembled WGS sequence"/>
</dbReference>
<dbReference type="PROSITE" id="PS50865">
    <property type="entry name" value="ZF_MYND_2"/>
    <property type="match status" value="1"/>
</dbReference>
<dbReference type="SUPFAM" id="SSF144232">
    <property type="entry name" value="HIT/MYND zinc finger-like"/>
    <property type="match status" value="1"/>
</dbReference>
<dbReference type="GO" id="GO:0005634">
    <property type="term" value="C:nucleus"/>
    <property type="evidence" value="ECO:0007669"/>
    <property type="project" value="TreeGrafter"/>
</dbReference>
<dbReference type="PANTHER" id="PTHR12298">
    <property type="entry name" value="PCDC2 PROGRAMMED CELL DEATH PROTEIN 2 -RELATED"/>
    <property type="match status" value="1"/>
</dbReference>
<reference evidence="6" key="1">
    <citation type="journal article" date="2023" name="IScience">
        <title>Live-bearing cockroach genome reveals convergent evolutionary mechanisms linked to viviparity in insects and beyond.</title>
        <authorList>
            <person name="Fouks B."/>
            <person name="Harrison M.C."/>
            <person name="Mikhailova A.A."/>
            <person name="Marchal E."/>
            <person name="English S."/>
            <person name="Carruthers M."/>
            <person name="Jennings E.C."/>
            <person name="Chiamaka E.L."/>
            <person name="Frigard R.A."/>
            <person name="Pippel M."/>
            <person name="Attardo G.M."/>
            <person name="Benoit J.B."/>
            <person name="Bornberg-Bauer E."/>
            <person name="Tobe S.S."/>
        </authorList>
    </citation>
    <scope>NUCLEOTIDE SEQUENCE</scope>
    <source>
        <strain evidence="6">Stay&amp;Tobe</strain>
    </source>
</reference>
<dbReference type="GO" id="GO:0008270">
    <property type="term" value="F:zinc ion binding"/>
    <property type="evidence" value="ECO:0007669"/>
    <property type="project" value="UniProtKB-KW"/>
</dbReference>
<dbReference type="InterPro" id="IPR007320">
    <property type="entry name" value="PDCD2_C"/>
</dbReference>
<keyword evidence="7" id="KW-1185">Reference proteome</keyword>
<dbReference type="PANTHER" id="PTHR12298:SF4">
    <property type="entry name" value="PROGRAMMED CELL DEATH PROTEIN 2"/>
    <property type="match status" value="1"/>
</dbReference>
<evidence type="ECO:0000313" key="7">
    <source>
        <dbReference type="Proteomes" id="UP001233999"/>
    </source>
</evidence>
<comment type="caution">
    <text evidence="6">The sequence shown here is derived from an EMBL/GenBank/DDBJ whole genome shotgun (WGS) entry which is preliminary data.</text>
</comment>
<dbReference type="AlphaFoldDB" id="A0AAD8EDZ3"/>
<evidence type="ECO:0000256" key="2">
    <source>
        <dbReference type="ARBA" id="ARBA00022771"/>
    </source>
</evidence>
<evidence type="ECO:0000313" key="6">
    <source>
        <dbReference type="EMBL" id="KAJ9586227.1"/>
    </source>
</evidence>
<organism evidence="6 7">
    <name type="scientific">Diploptera punctata</name>
    <name type="common">Pacific beetle cockroach</name>
    <dbReference type="NCBI Taxonomy" id="6984"/>
    <lineage>
        <taxon>Eukaryota</taxon>
        <taxon>Metazoa</taxon>
        <taxon>Ecdysozoa</taxon>
        <taxon>Arthropoda</taxon>
        <taxon>Hexapoda</taxon>
        <taxon>Insecta</taxon>
        <taxon>Pterygota</taxon>
        <taxon>Neoptera</taxon>
        <taxon>Polyneoptera</taxon>
        <taxon>Dictyoptera</taxon>
        <taxon>Blattodea</taxon>
        <taxon>Blaberoidea</taxon>
        <taxon>Blaberidae</taxon>
        <taxon>Diplopterinae</taxon>
        <taxon>Diploptera</taxon>
    </lineage>
</organism>
<keyword evidence="1" id="KW-0479">Metal-binding</keyword>
<dbReference type="Pfam" id="PF01753">
    <property type="entry name" value="zf-MYND"/>
    <property type="match status" value="1"/>
</dbReference>
<evidence type="ECO:0000256" key="3">
    <source>
        <dbReference type="ARBA" id="ARBA00022833"/>
    </source>
</evidence>
<sequence length="356" mass="41024">MAENLTLEGMVELGYLEESESWRLQSVYFPSKLGGKPAWLDLYNLPEKIICQKCNKGCIFLCQVYAPIEDKDCCFHRTIFVFFCKNPECCEKNYSGNFTLFRCQLKRANEFYSFNPPIELPNLEFDVIKCTLCSVCGNKGTSCCGKCKTTFYCSKDHQIIDWKSNHKAICSKDKKNGNEIVTGVLLPQFEIVIEDEEISEDETCRETKTEKERLQEFEHLVQEGKAGTLQGDDSINDELQKMAISLEDKYFSKFTKRVSKMPKQVLRYDRGGKPLWISSDHIPNEDDIPNCEYCGKNRQFEFQILPQMLNYLDLDNTQKSVDWGVLAIYTCSESCDGGPAYKQEFLWKQDIVSTAL</sequence>
<dbReference type="Gene3D" id="6.10.140.2220">
    <property type="match status" value="1"/>
</dbReference>
<accession>A0AAD8EDZ3</accession>
<feature type="domain" description="MYND-type" evidence="5">
    <location>
        <begin position="133"/>
        <end position="170"/>
    </location>
</feature>